<dbReference type="InterPro" id="IPR030986">
    <property type="entry name" value="AbiA"/>
</dbReference>
<name>A0A7C8GU40_9BACI</name>
<feature type="domain" description="HEPN like Abia C-terminal" evidence="1">
    <location>
        <begin position="493"/>
        <end position="620"/>
    </location>
</feature>
<comment type="caution">
    <text evidence="2">The sequence shown here is derived from an EMBL/GenBank/DDBJ whole genome shotgun (WGS) entry which is preliminary data.</text>
</comment>
<evidence type="ECO:0000313" key="2">
    <source>
        <dbReference type="EMBL" id="KAB8136809.1"/>
    </source>
</evidence>
<dbReference type="Proteomes" id="UP000480246">
    <property type="component" value="Unassembled WGS sequence"/>
</dbReference>
<dbReference type="InterPro" id="IPR041026">
    <property type="entry name" value="HEPN_AbiA_CTD"/>
</dbReference>
<evidence type="ECO:0000313" key="3">
    <source>
        <dbReference type="Proteomes" id="UP000480246"/>
    </source>
</evidence>
<gene>
    <name evidence="2" type="ORF">F9U64_09925</name>
</gene>
<dbReference type="EMBL" id="WEID01000047">
    <property type="protein sequence ID" value="KAB8136809.1"/>
    <property type="molecule type" value="Genomic_DNA"/>
</dbReference>
<dbReference type="RefSeq" id="WP_153402923.1">
    <property type="nucleotide sequence ID" value="NZ_ML762429.1"/>
</dbReference>
<reference evidence="2 3" key="1">
    <citation type="submission" date="2019-10" db="EMBL/GenBank/DDBJ databases">
        <title>Gracilibacillus sp. nov. isolated from rice seeds.</title>
        <authorList>
            <person name="He S."/>
        </authorList>
    </citation>
    <scope>NUCLEOTIDE SEQUENCE [LARGE SCALE GENOMIC DNA]</scope>
    <source>
        <strain evidence="2 3">TD8</strain>
    </source>
</reference>
<proteinExistence type="predicted"/>
<protein>
    <submittedName>
        <fullName evidence="2">AbiA family abortive infection protein</fullName>
    </submittedName>
</protein>
<organism evidence="2 3">
    <name type="scientific">Gracilibacillus oryzae</name>
    <dbReference type="NCBI Taxonomy" id="1672701"/>
    <lineage>
        <taxon>Bacteria</taxon>
        <taxon>Bacillati</taxon>
        <taxon>Bacillota</taxon>
        <taxon>Bacilli</taxon>
        <taxon>Bacillales</taxon>
        <taxon>Bacillaceae</taxon>
        <taxon>Gracilibacillus</taxon>
    </lineage>
</organism>
<sequence length="629" mass="75652">MINMKYDTWNNVCEGIFKQNKQSLNKYLQLYPFSILTDDEKEVIRSEEFFYKFINNGALFKNKLVFDFPRHYIQKNNSSFRNSKLVSPIVYIYLECIGYHVCKTYIKDSTLTRCYYAGNIHDLDFHYQKSYEHYYADVNECSQRYQYYYKFDITNFFDSLDINILFDQINRKSTIIDSRTALIYKRLLQSIGSGKYPTIEKSCSLSFLATYVYLDLFDSKLEAFLSDLHEIEDFQIIRYVDDLYIFFNTSDDLLNEVISIIKNFVIHNYREVNLNLNEQKSNYGFSNDISEELSVALYDHYVNEQDIDIPSMFDENSIKVFVDELYEIARVRLHNHDRYREIKDEVFTIPDVQYSSDEVFRYLIYYRKGIFNDAELISKLKRLLRRDYKIIKYDTKNLIYMILNTCDEELIKHFLNEIFRNRSLDSFDIAMIINYLILRNFRHQDLLDKLTEYEPNIYKYINLYCMGSFVKSLLDEDNNSYVNLIFEDDYDFNNDSKVWYIYFMYQHYKNSNDTLEAFSYYKSYFDRVTAHLMCFKGIERAGKGKPNYRMYYKEGPIKKGFKRIEFNQEITDIDDLIKKAHDLRNHNPINHSSAEVMDDETLNIEEIETIIDELEFLLEQGFLGEVVNE</sequence>
<dbReference type="NCBIfam" id="TIGR04499">
    <property type="entry name" value="abortive_AbiA"/>
    <property type="match status" value="1"/>
</dbReference>
<dbReference type="Pfam" id="PF18732">
    <property type="entry name" value="HEPN_AbiA_CTD"/>
    <property type="match status" value="1"/>
</dbReference>
<evidence type="ECO:0000259" key="1">
    <source>
        <dbReference type="Pfam" id="PF18732"/>
    </source>
</evidence>
<accession>A0A7C8GU40</accession>
<dbReference type="AlphaFoldDB" id="A0A7C8GU40"/>
<keyword evidence="3" id="KW-1185">Reference proteome</keyword>
<dbReference type="OrthoDB" id="9788687at2"/>